<keyword evidence="1" id="KW-0472">Membrane</keyword>
<evidence type="ECO:0000313" key="2">
    <source>
        <dbReference type="EMBL" id="GAW95697.1"/>
    </source>
</evidence>
<keyword evidence="1" id="KW-0812">Transmembrane</keyword>
<organism evidence="2 3">
    <name type="scientific">Colwellia marinimaniae</name>
    <dbReference type="NCBI Taxonomy" id="1513592"/>
    <lineage>
        <taxon>Bacteria</taxon>
        <taxon>Pseudomonadati</taxon>
        <taxon>Pseudomonadota</taxon>
        <taxon>Gammaproteobacteria</taxon>
        <taxon>Alteromonadales</taxon>
        <taxon>Colwelliaceae</taxon>
        <taxon>Colwellia</taxon>
    </lineage>
</organism>
<feature type="transmembrane region" description="Helical" evidence="1">
    <location>
        <begin position="48"/>
        <end position="68"/>
    </location>
</feature>
<evidence type="ECO:0000256" key="1">
    <source>
        <dbReference type="SAM" id="Phobius"/>
    </source>
</evidence>
<proteinExistence type="predicted"/>
<keyword evidence="3" id="KW-1185">Reference proteome</keyword>
<evidence type="ECO:0000313" key="3">
    <source>
        <dbReference type="Proteomes" id="UP000197068"/>
    </source>
</evidence>
<accession>A0ABQ0MTK0</accession>
<reference evidence="2 3" key="1">
    <citation type="submission" date="2017-06" db="EMBL/GenBank/DDBJ databases">
        <title>Whole Genome Sequences of Colwellia marinimaniae MTCD1.</title>
        <authorList>
            <person name="Kusumoto H."/>
            <person name="Inoue M."/>
            <person name="Tanikawa K."/>
            <person name="Maeji H."/>
            <person name="Cameron J.H."/>
            <person name="Bartlett D.H."/>
        </authorList>
    </citation>
    <scope>NUCLEOTIDE SEQUENCE [LARGE SCALE GENOMIC DNA]</scope>
    <source>
        <strain evidence="2 3">MTCD1</strain>
    </source>
</reference>
<feature type="transmembrane region" description="Helical" evidence="1">
    <location>
        <begin position="16"/>
        <end position="42"/>
    </location>
</feature>
<name>A0ABQ0MTK0_9GAMM</name>
<comment type="caution">
    <text evidence="2">The sequence shown here is derived from an EMBL/GenBank/DDBJ whole genome shotgun (WGS) entry which is preliminary data.</text>
</comment>
<protein>
    <submittedName>
        <fullName evidence="2">Uncharacterized protein</fullName>
    </submittedName>
</protein>
<sequence>MNLLPINFITRHQAKLLFIVVLGHVTILDLFYVTYAGPIFFWQENFQAFTMLIHLTVASLTLVFYFLLIKLMTRFRASNSAKQMQSSNSSPN</sequence>
<keyword evidence="1" id="KW-1133">Transmembrane helix</keyword>
<dbReference type="EMBL" id="BDQM01000007">
    <property type="protein sequence ID" value="GAW95697.1"/>
    <property type="molecule type" value="Genomic_DNA"/>
</dbReference>
<gene>
    <name evidence="2" type="ORF">MTCD1_01300</name>
</gene>
<dbReference type="RefSeq" id="WP_057179767.1">
    <property type="nucleotide sequence ID" value="NZ_BDQM01000007.1"/>
</dbReference>
<dbReference type="Proteomes" id="UP000197068">
    <property type="component" value="Unassembled WGS sequence"/>
</dbReference>